<feature type="compositionally biased region" description="Basic and acidic residues" evidence="1">
    <location>
        <begin position="1"/>
        <end position="18"/>
    </location>
</feature>
<evidence type="ECO:0000256" key="1">
    <source>
        <dbReference type="SAM" id="MobiDB-lite"/>
    </source>
</evidence>
<evidence type="ECO:0000313" key="3">
    <source>
        <dbReference type="Proteomes" id="UP001605036"/>
    </source>
</evidence>
<keyword evidence="3" id="KW-1185">Reference proteome</keyword>
<organism evidence="2 3">
    <name type="scientific">Riccia fluitans</name>
    <dbReference type="NCBI Taxonomy" id="41844"/>
    <lineage>
        <taxon>Eukaryota</taxon>
        <taxon>Viridiplantae</taxon>
        <taxon>Streptophyta</taxon>
        <taxon>Embryophyta</taxon>
        <taxon>Marchantiophyta</taxon>
        <taxon>Marchantiopsida</taxon>
        <taxon>Marchantiidae</taxon>
        <taxon>Marchantiales</taxon>
        <taxon>Ricciaceae</taxon>
        <taxon>Riccia</taxon>
    </lineage>
</organism>
<feature type="compositionally biased region" description="Polar residues" evidence="1">
    <location>
        <begin position="140"/>
        <end position="167"/>
    </location>
</feature>
<sequence>MRENVEFEHKPRYEEQSQHMEGPLARSGAGAGLAIANTTSPRRSDPTSLRPNSGFSSLGGNGVHVSPTSRQQAPALITTRTGGITSNFFPLRRSVPTNLRPSSSYHVSGGNKGNTSQTSRQDAQQLQSPDNEPHHGSPIRDSQNPQLETQQGISKEAASSIQPSARSSPPHGP</sequence>
<gene>
    <name evidence="2" type="ORF">R1flu_023171</name>
</gene>
<feature type="compositionally biased region" description="Polar residues" evidence="1">
    <location>
        <begin position="95"/>
        <end position="106"/>
    </location>
</feature>
<dbReference type="AlphaFoldDB" id="A0ABD1XRA1"/>
<reference evidence="2 3" key="1">
    <citation type="submission" date="2024-09" db="EMBL/GenBank/DDBJ databases">
        <title>Chromosome-scale assembly of Riccia fluitans.</title>
        <authorList>
            <person name="Paukszto L."/>
            <person name="Sawicki J."/>
            <person name="Karawczyk K."/>
            <person name="Piernik-Szablinska J."/>
            <person name="Szczecinska M."/>
            <person name="Mazdziarz M."/>
        </authorList>
    </citation>
    <scope>NUCLEOTIDE SEQUENCE [LARGE SCALE GENOMIC DNA]</scope>
    <source>
        <strain evidence="2">Rf_01</strain>
        <tissue evidence="2">Aerial parts of the thallus</tissue>
    </source>
</reference>
<accession>A0ABD1XRA1</accession>
<protein>
    <submittedName>
        <fullName evidence="2">Uncharacterized protein</fullName>
    </submittedName>
</protein>
<evidence type="ECO:0000313" key="2">
    <source>
        <dbReference type="EMBL" id="KAL2611479.1"/>
    </source>
</evidence>
<comment type="caution">
    <text evidence="2">The sequence shown here is derived from an EMBL/GenBank/DDBJ whole genome shotgun (WGS) entry which is preliminary data.</text>
</comment>
<name>A0ABD1XRA1_9MARC</name>
<dbReference type="Proteomes" id="UP001605036">
    <property type="component" value="Unassembled WGS sequence"/>
</dbReference>
<feature type="compositionally biased region" description="Polar residues" evidence="1">
    <location>
        <begin position="113"/>
        <end position="130"/>
    </location>
</feature>
<feature type="region of interest" description="Disordered" evidence="1">
    <location>
        <begin position="1"/>
        <end position="173"/>
    </location>
</feature>
<proteinExistence type="predicted"/>
<feature type="compositionally biased region" description="Polar residues" evidence="1">
    <location>
        <begin position="66"/>
        <end position="88"/>
    </location>
</feature>
<dbReference type="EMBL" id="JBHFFA010000007">
    <property type="protein sequence ID" value="KAL2611479.1"/>
    <property type="molecule type" value="Genomic_DNA"/>
</dbReference>
<feature type="compositionally biased region" description="Polar residues" evidence="1">
    <location>
        <begin position="36"/>
        <end position="56"/>
    </location>
</feature>